<name>A0AAX3UBV9_9LACO</name>
<evidence type="ECO:0000313" key="4">
    <source>
        <dbReference type="Proteomes" id="UP001242513"/>
    </source>
</evidence>
<organism evidence="2 4">
    <name type="scientific">Lactobacillus kefiranofaciens</name>
    <dbReference type="NCBI Taxonomy" id="267818"/>
    <lineage>
        <taxon>Bacteria</taxon>
        <taxon>Bacillati</taxon>
        <taxon>Bacillota</taxon>
        <taxon>Bacilli</taxon>
        <taxon>Lactobacillales</taxon>
        <taxon>Lactobacillaceae</taxon>
        <taxon>Lactobacillus</taxon>
    </lineage>
</organism>
<evidence type="ECO:0000313" key="2">
    <source>
        <dbReference type="EMBL" id="WGO85030.1"/>
    </source>
</evidence>
<dbReference type="EMBL" id="FMXC01000002">
    <property type="protein sequence ID" value="SDA41520.1"/>
    <property type="molecule type" value="Genomic_DNA"/>
</dbReference>
<protein>
    <submittedName>
        <fullName evidence="2">Uncharacterized protein</fullName>
    </submittedName>
</protein>
<dbReference type="Proteomes" id="UP000181860">
    <property type="component" value="Unassembled WGS sequence"/>
</dbReference>
<reference evidence="2" key="3">
    <citation type="submission" date="2023-04" db="EMBL/GenBank/DDBJ databases">
        <authorList>
            <person name="Wang Y."/>
        </authorList>
    </citation>
    <scope>NUCLEOTIDE SEQUENCE</scope>
    <source>
        <strain evidence="2">ZW18</strain>
    </source>
</reference>
<evidence type="ECO:0000313" key="3">
    <source>
        <dbReference type="Proteomes" id="UP000181860"/>
    </source>
</evidence>
<dbReference type="AlphaFoldDB" id="A0AAX3UBV9"/>
<dbReference type="EMBL" id="CP123735">
    <property type="protein sequence ID" value="WGO85030.1"/>
    <property type="molecule type" value="Genomic_DNA"/>
</dbReference>
<reference evidence="2" key="2">
    <citation type="journal article" date="2022" name="Food Funct.">
        <title>Lactobacillus kefiranofaciens ZW18 from Kefir enhances the anti-tumor effect of anti-programmed cell death 1 (PD-1) immunotherapy by modulating the gut microbiota.</title>
        <authorList>
            <person name="Zhao J."/>
            <person name="Wang Y."/>
            <person name="Wang J."/>
            <person name="Lv M."/>
            <person name="Zhou C."/>
            <person name="Jia L."/>
            <person name="Geng W."/>
        </authorList>
    </citation>
    <scope>NUCLEOTIDE SEQUENCE</scope>
    <source>
        <strain evidence="2">ZW18</strain>
    </source>
</reference>
<sequence length="100" mass="11408">MFLLTKKGDKMLYPYAEFPGRLIVTHTQPLKEKDGSIKVEVNFELPTDDGFSEARYTLPDYKLLFNNGFTPSETKRNEEILHNNAKIILAAAKEKEATDT</sequence>
<reference evidence="1 3" key="1">
    <citation type="submission" date="2016-10" db="EMBL/GenBank/DDBJ databases">
        <authorList>
            <person name="Varghese N."/>
            <person name="Submissions S."/>
        </authorList>
    </citation>
    <scope>NUCLEOTIDE SEQUENCE [LARGE SCALE GENOMIC DNA]</scope>
    <source>
        <strain evidence="1 3">ATCC 43761</strain>
    </source>
</reference>
<dbReference type="GeneID" id="72686175"/>
<evidence type="ECO:0000313" key="1">
    <source>
        <dbReference type="EMBL" id="SDA41520.1"/>
    </source>
</evidence>
<accession>A0AAX3UBV9</accession>
<proteinExistence type="predicted"/>
<keyword evidence="3" id="KW-1185">Reference proteome</keyword>
<gene>
    <name evidence="2" type="ORF">QEJ78_06240</name>
    <name evidence="1" type="ORF">SAMN02983011_00444</name>
</gene>
<dbReference type="RefSeq" id="WP_013855304.1">
    <property type="nucleotide sequence ID" value="NZ_CP061341.1"/>
</dbReference>
<dbReference type="Proteomes" id="UP001242513">
    <property type="component" value="Chromosome"/>
</dbReference>